<reference evidence="2" key="1">
    <citation type="submission" date="2021-06" db="EMBL/GenBank/DDBJ databases">
        <authorList>
            <person name="Kallberg Y."/>
            <person name="Tangrot J."/>
            <person name="Rosling A."/>
        </authorList>
    </citation>
    <scope>NUCLEOTIDE SEQUENCE</scope>
    <source>
        <strain evidence="2">FL966</strain>
    </source>
</reference>
<comment type="caution">
    <text evidence="2">The sequence shown here is derived from an EMBL/GenBank/DDBJ whole genome shotgun (WGS) entry which is preliminary data.</text>
</comment>
<protein>
    <submittedName>
        <fullName evidence="2">13657_t:CDS:1</fullName>
    </submittedName>
</protein>
<evidence type="ECO:0000313" key="2">
    <source>
        <dbReference type="EMBL" id="CAG8714173.1"/>
    </source>
</evidence>
<dbReference type="Pfam" id="PF00651">
    <property type="entry name" value="BTB"/>
    <property type="match status" value="1"/>
</dbReference>
<proteinExistence type="predicted"/>
<dbReference type="Proteomes" id="UP000789759">
    <property type="component" value="Unassembled WGS sequence"/>
</dbReference>
<gene>
    <name evidence="2" type="ORF">CPELLU_LOCUS12493</name>
</gene>
<name>A0A9N9N9Y7_9GLOM</name>
<accession>A0A9N9N9Y7</accession>
<dbReference type="InterPro" id="IPR000210">
    <property type="entry name" value="BTB/POZ_dom"/>
</dbReference>
<dbReference type="OrthoDB" id="2397090at2759"/>
<dbReference type="PANTHER" id="PTHR24410:SF23">
    <property type="entry name" value="BTB DOMAIN-CONTAINING PROTEIN-RELATED"/>
    <property type="match status" value="1"/>
</dbReference>
<dbReference type="AlphaFoldDB" id="A0A9N9N9Y7"/>
<dbReference type="InterPro" id="IPR011333">
    <property type="entry name" value="SKP1/BTB/POZ_sf"/>
</dbReference>
<dbReference type="SUPFAM" id="SSF54695">
    <property type="entry name" value="POZ domain"/>
    <property type="match status" value="1"/>
</dbReference>
<dbReference type="Gene3D" id="3.30.710.10">
    <property type="entry name" value="Potassium Channel Kv1.1, Chain A"/>
    <property type="match status" value="1"/>
</dbReference>
<dbReference type="InterPro" id="IPR051481">
    <property type="entry name" value="BTB-POZ/Galectin-3-binding"/>
</dbReference>
<sequence>MSCLKAGLLKTLSKDLCLLLEEAIEYNVLITAGTGDNTKTFKAHTVILRSRSAYFRNALSDTWAKKESDHIVFTKPNISPEAFEVILGYIYGATINLPAIDMLVILEILIATDELCLTELADYIIEHLFNNKQWMRENFILIYQTAFLKGSFKNLQLFCIDIIEKTPDIIFKAKDFTDTDPKLLTILLGQSNLLTPEIEVWDALLKWGMSNTSPPLDPNYKIWTQESFQNLQEILQQFIPFINFTVISSSDFYYKIIPFQLILPSDLYDDLLKFHLAPQINPTHQFLRSPKRNQPFQSIFINNNHAAWIMSQIDYNQPAITYNGNNPKLLPYDLKLLTSSSFIFSLNKTNVGQSIVSRVVNYSKAIRNSHGPSFGNDDLWVKVTCVRNLPLPSFCRPRSYERRIFDLEQFHVEDYEVFQVIKKTNVIYL</sequence>
<keyword evidence="3" id="KW-1185">Reference proteome</keyword>
<organism evidence="2 3">
    <name type="scientific">Cetraspora pellucida</name>
    <dbReference type="NCBI Taxonomy" id="1433469"/>
    <lineage>
        <taxon>Eukaryota</taxon>
        <taxon>Fungi</taxon>
        <taxon>Fungi incertae sedis</taxon>
        <taxon>Mucoromycota</taxon>
        <taxon>Glomeromycotina</taxon>
        <taxon>Glomeromycetes</taxon>
        <taxon>Diversisporales</taxon>
        <taxon>Gigasporaceae</taxon>
        <taxon>Cetraspora</taxon>
    </lineage>
</organism>
<dbReference type="EMBL" id="CAJVQA010012159">
    <property type="protein sequence ID" value="CAG8714173.1"/>
    <property type="molecule type" value="Genomic_DNA"/>
</dbReference>
<dbReference type="SMART" id="SM00225">
    <property type="entry name" value="BTB"/>
    <property type="match status" value="1"/>
</dbReference>
<feature type="domain" description="BTB" evidence="1">
    <location>
        <begin position="26"/>
        <end position="99"/>
    </location>
</feature>
<evidence type="ECO:0000259" key="1">
    <source>
        <dbReference type="PROSITE" id="PS50097"/>
    </source>
</evidence>
<evidence type="ECO:0000313" key="3">
    <source>
        <dbReference type="Proteomes" id="UP000789759"/>
    </source>
</evidence>
<dbReference type="PANTHER" id="PTHR24410">
    <property type="entry name" value="HL07962P-RELATED"/>
    <property type="match status" value="1"/>
</dbReference>
<dbReference type="PROSITE" id="PS50097">
    <property type="entry name" value="BTB"/>
    <property type="match status" value="1"/>
</dbReference>